<dbReference type="AlphaFoldDB" id="A0AAV5SVT5"/>
<dbReference type="Proteomes" id="UP001432027">
    <property type="component" value="Unassembled WGS sequence"/>
</dbReference>
<feature type="transmembrane region" description="Helical" evidence="1">
    <location>
        <begin position="81"/>
        <end position="98"/>
    </location>
</feature>
<keyword evidence="1" id="KW-0472">Membrane</keyword>
<gene>
    <name evidence="2" type="ORF">PENTCL1PPCAC_8682</name>
</gene>
<proteinExistence type="predicted"/>
<keyword evidence="1" id="KW-1133">Transmembrane helix</keyword>
<evidence type="ECO:0000313" key="2">
    <source>
        <dbReference type="EMBL" id="GMS86507.1"/>
    </source>
</evidence>
<dbReference type="EMBL" id="BTSX01000002">
    <property type="protein sequence ID" value="GMS86507.1"/>
    <property type="molecule type" value="Genomic_DNA"/>
</dbReference>
<reference evidence="2" key="1">
    <citation type="submission" date="2023-10" db="EMBL/GenBank/DDBJ databases">
        <title>Genome assembly of Pristionchus species.</title>
        <authorList>
            <person name="Yoshida K."/>
            <person name="Sommer R.J."/>
        </authorList>
    </citation>
    <scope>NUCLEOTIDE SEQUENCE</scope>
    <source>
        <strain evidence="2">RS0144</strain>
    </source>
</reference>
<keyword evidence="3" id="KW-1185">Reference proteome</keyword>
<comment type="caution">
    <text evidence="2">The sequence shown here is derived from an EMBL/GenBank/DDBJ whole genome shotgun (WGS) entry which is preliminary data.</text>
</comment>
<protein>
    <recommendedName>
        <fullName evidence="4">G protein-coupled receptor</fullName>
    </recommendedName>
</protein>
<evidence type="ECO:0000256" key="1">
    <source>
        <dbReference type="SAM" id="Phobius"/>
    </source>
</evidence>
<sequence>MSRKDLSSMLSIVLLDEDSPLECYYNRICTIGKCMGLNFDSSNLINRTIPHLITNYMIIIVLYFVGSVGYSLLFVDSMPHVAVSITILIFYLQAVILSEQ</sequence>
<accession>A0AAV5SVT5</accession>
<evidence type="ECO:0000313" key="3">
    <source>
        <dbReference type="Proteomes" id="UP001432027"/>
    </source>
</evidence>
<keyword evidence="1" id="KW-0812">Transmembrane</keyword>
<evidence type="ECO:0008006" key="4">
    <source>
        <dbReference type="Google" id="ProtNLM"/>
    </source>
</evidence>
<feature type="transmembrane region" description="Helical" evidence="1">
    <location>
        <begin position="56"/>
        <end position="75"/>
    </location>
</feature>
<name>A0AAV5SVT5_9BILA</name>
<organism evidence="2 3">
    <name type="scientific">Pristionchus entomophagus</name>
    <dbReference type="NCBI Taxonomy" id="358040"/>
    <lineage>
        <taxon>Eukaryota</taxon>
        <taxon>Metazoa</taxon>
        <taxon>Ecdysozoa</taxon>
        <taxon>Nematoda</taxon>
        <taxon>Chromadorea</taxon>
        <taxon>Rhabditida</taxon>
        <taxon>Rhabditina</taxon>
        <taxon>Diplogasteromorpha</taxon>
        <taxon>Diplogasteroidea</taxon>
        <taxon>Neodiplogasteridae</taxon>
        <taxon>Pristionchus</taxon>
    </lineage>
</organism>